<dbReference type="InterPro" id="IPR013520">
    <property type="entry name" value="Ribonucl_H"/>
</dbReference>
<evidence type="ECO:0000313" key="7">
    <source>
        <dbReference type="Proteomes" id="UP000263377"/>
    </source>
</evidence>
<organism evidence="6 7">
    <name type="scientific">Kitasatospora xanthocidica</name>
    <dbReference type="NCBI Taxonomy" id="83382"/>
    <lineage>
        <taxon>Bacteria</taxon>
        <taxon>Bacillati</taxon>
        <taxon>Actinomycetota</taxon>
        <taxon>Actinomycetes</taxon>
        <taxon>Kitasatosporales</taxon>
        <taxon>Streptomycetaceae</taxon>
        <taxon>Kitasatospora</taxon>
    </lineage>
</organism>
<dbReference type="InterPro" id="IPR036397">
    <property type="entry name" value="RNaseH_sf"/>
</dbReference>
<dbReference type="CDD" id="cd06127">
    <property type="entry name" value="DEDDh"/>
    <property type="match status" value="1"/>
</dbReference>
<dbReference type="SMART" id="SM00479">
    <property type="entry name" value="EXOIII"/>
    <property type="match status" value="1"/>
</dbReference>
<evidence type="ECO:0000259" key="5">
    <source>
        <dbReference type="SMART" id="SM00479"/>
    </source>
</evidence>
<evidence type="ECO:0000256" key="4">
    <source>
        <dbReference type="SAM" id="MobiDB-lite"/>
    </source>
</evidence>
<dbReference type="GO" id="GO:0003676">
    <property type="term" value="F:nucleic acid binding"/>
    <property type="evidence" value="ECO:0007669"/>
    <property type="project" value="InterPro"/>
</dbReference>
<sequence length="451" mass="49221">MPVYDSGRAPAYLRTVTQLRGARLNLAPGQPVLAYVVTHFHTGRSRGREERALYDPGAAVRMRPLPGRVKLRQERARTCPGCGVVGPEAVRAGQCGPCREKAEAAARRLRERTCSGCGAVRRRPYPVVSVGWSKRGLCPACRTAEARRHRESLAAWVVSVTVCAGGCGARMGTKKAALAWRRANPTAWRVAKACPPCAERQEAERAERHRVVWERMEERRMKEQMNRERAVALLGGWAAEILDDPEVVALDLETTGLGDDARIVEIGVVTTDRRVLLNTLVNPGIPIPAEATRHHGITDAMVTAEGVPGFDQLMAELTGVLTLRRPRSGGGWEFGTRRIVGWNLVEFDRRVLRGELVGYYGRLGHPDPAASADAWLSTMAWEDVMVSCSEWYGEPSDYGGYRWQKLGGPHRAVGDCLAVLDRLSDVAGRPAGALPVQPSGDALAGAGEMSR</sequence>
<keyword evidence="3 6" id="KW-0269">Exonuclease</keyword>
<name>A0A372ZJI9_9ACTN</name>
<dbReference type="Gene3D" id="3.30.420.10">
    <property type="entry name" value="Ribonuclease H-like superfamily/Ribonuclease H"/>
    <property type="match status" value="1"/>
</dbReference>
<evidence type="ECO:0000256" key="3">
    <source>
        <dbReference type="ARBA" id="ARBA00022839"/>
    </source>
</evidence>
<evidence type="ECO:0000313" key="6">
    <source>
        <dbReference type="EMBL" id="RGD55405.1"/>
    </source>
</evidence>
<dbReference type="SUPFAM" id="SSF53098">
    <property type="entry name" value="Ribonuclease H-like"/>
    <property type="match status" value="1"/>
</dbReference>
<dbReference type="GO" id="GO:0008408">
    <property type="term" value="F:3'-5' exonuclease activity"/>
    <property type="evidence" value="ECO:0007669"/>
    <property type="project" value="TreeGrafter"/>
</dbReference>
<gene>
    <name evidence="6" type="ORF">DR950_41825</name>
</gene>
<proteinExistence type="predicted"/>
<reference evidence="6 7" key="1">
    <citation type="submission" date="2018-08" db="EMBL/GenBank/DDBJ databases">
        <title>Diversity &amp; Physiological Properties of Lignin-Decomposing Actinobacteria from Soil.</title>
        <authorList>
            <person name="Roh S.G."/>
            <person name="Kim S.B."/>
        </authorList>
    </citation>
    <scope>NUCLEOTIDE SEQUENCE [LARGE SCALE GENOMIC DNA]</scope>
    <source>
        <strain evidence="6 7">MMS17-GH009</strain>
    </source>
</reference>
<evidence type="ECO:0000256" key="1">
    <source>
        <dbReference type="ARBA" id="ARBA00022722"/>
    </source>
</evidence>
<evidence type="ECO:0000256" key="2">
    <source>
        <dbReference type="ARBA" id="ARBA00022801"/>
    </source>
</evidence>
<keyword evidence="7" id="KW-1185">Reference proteome</keyword>
<dbReference type="EMBL" id="QVIG01000004">
    <property type="protein sequence ID" value="RGD55405.1"/>
    <property type="molecule type" value="Genomic_DNA"/>
</dbReference>
<dbReference type="InterPro" id="IPR012337">
    <property type="entry name" value="RNaseH-like_sf"/>
</dbReference>
<dbReference type="PANTHER" id="PTHR30231:SF4">
    <property type="entry name" value="PROTEIN NEN2"/>
    <property type="match status" value="1"/>
</dbReference>
<dbReference type="AlphaFoldDB" id="A0A372ZJI9"/>
<dbReference type="Pfam" id="PF00929">
    <property type="entry name" value="RNase_T"/>
    <property type="match status" value="1"/>
</dbReference>
<protein>
    <submittedName>
        <fullName evidence="6">3'-5' exonuclease</fullName>
    </submittedName>
</protein>
<feature type="region of interest" description="Disordered" evidence="4">
    <location>
        <begin position="431"/>
        <end position="451"/>
    </location>
</feature>
<dbReference type="PANTHER" id="PTHR30231">
    <property type="entry name" value="DNA POLYMERASE III SUBUNIT EPSILON"/>
    <property type="match status" value="1"/>
</dbReference>
<dbReference type="Proteomes" id="UP000263377">
    <property type="component" value="Unassembled WGS sequence"/>
</dbReference>
<comment type="caution">
    <text evidence="6">The sequence shown here is derived from an EMBL/GenBank/DDBJ whole genome shotgun (WGS) entry which is preliminary data.</text>
</comment>
<accession>A0A372ZJI9</accession>
<feature type="domain" description="Exonuclease" evidence="5">
    <location>
        <begin position="246"/>
        <end position="432"/>
    </location>
</feature>
<keyword evidence="1" id="KW-0540">Nuclease</keyword>
<keyword evidence="2" id="KW-0378">Hydrolase</keyword>